<dbReference type="PANTHER" id="PTHR34065">
    <property type="entry name" value="CELL DIVISION CONTROL PROTEIN 14"/>
    <property type="match status" value="1"/>
</dbReference>
<evidence type="ECO:0000313" key="1">
    <source>
        <dbReference type="EMBL" id="KAG5417356.1"/>
    </source>
</evidence>
<protein>
    <submittedName>
        <fullName evidence="1">Uncharacterized protein</fullName>
    </submittedName>
</protein>
<dbReference type="GeneID" id="93653618"/>
<dbReference type="PANTHER" id="PTHR34065:SF1">
    <property type="entry name" value="CELL DIVISION CONTROL PROTEIN 14"/>
    <property type="match status" value="1"/>
</dbReference>
<gene>
    <name evidence="1" type="ORF">I9W82_004989</name>
</gene>
<proteinExistence type="predicted"/>
<dbReference type="Proteomes" id="UP000669133">
    <property type="component" value="Unassembled WGS sequence"/>
</dbReference>
<organism evidence="1 2">
    <name type="scientific">Candida metapsilosis</name>
    <dbReference type="NCBI Taxonomy" id="273372"/>
    <lineage>
        <taxon>Eukaryota</taxon>
        <taxon>Fungi</taxon>
        <taxon>Dikarya</taxon>
        <taxon>Ascomycota</taxon>
        <taxon>Saccharomycotina</taxon>
        <taxon>Pichiomycetes</taxon>
        <taxon>Debaryomycetaceae</taxon>
        <taxon>Candida/Lodderomyces clade</taxon>
        <taxon>Candida</taxon>
    </lineage>
</organism>
<dbReference type="InterPro" id="IPR012535">
    <property type="entry name" value="Cell_div_Cdc14"/>
</dbReference>
<dbReference type="OrthoDB" id="5357220at2759"/>
<reference evidence="1 2" key="1">
    <citation type="submission" date="2020-12" db="EMBL/GenBank/DDBJ databases">
        <title>Effect of drift, selection, and recombination on the evolution of hybrid genomes in Candida yeast pathogens.</title>
        <authorList>
            <person name="Mixao V."/>
            <person name="Ksiezopolska E."/>
            <person name="Saus E."/>
            <person name="Boekhout T."/>
            <person name="Gacser A."/>
            <person name="Gabaldon T."/>
        </authorList>
    </citation>
    <scope>NUCLEOTIDE SEQUENCE [LARGE SCALE GENOMIC DNA]</scope>
    <source>
        <strain evidence="1 2">BP57</strain>
    </source>
</reference>
<dbReference type="RefSeq" id="XP_067546472.1">
    <property type="nucleotide sequence ID" value="XM_067694118.1"/>
</dbReference>
<sequence>MLGPNMKDTVSALLDVLESQSLSDISKGLSRLERLLLGLVEDLRQFEHNGTICSDLDAFVKLQDNFGFNITSCIVKLYKRDLPKKDFLLLNRNLQGLLLLHPPSKSVFNRHANMSSFLSLLNRKDDKFLTITTITTLIHILLKNYGNYRAFESGNGCPIIIQHLSLTSVFDIDKETQQQQQQQNRTSPTHSKELDSLEQPLNFKIIEFLMLYMSEEVDNPNPHTVEMKADLFRDAFPLIDLLIESLSELDKL</sequence>
<comment type="caution">
    <text evidence="1">The sequence shown here is derived from an EMBL/GenBank/DDBJ whole genome shotgun (WGS) entry which is preliminary data.</text>
</comment>
<dbReference type="AlphaFoldDB" id="A0A8H7ZCC4"/>
<accession>A0A8H7ZCC4</accession>
<evidence type="ECO:0000313" key="2">
    <source>
        <dbReference type="Proteomes" id="UP000669133"/>
    </source>
</evidence>
<dbReference type="EMBL" id="JAEOAQ010000007">
    <property type="protein sequence ID" value="KAG5417356.1"/>
    <property type="molecule type" value="Genomic_DNA"/>
</dbReference>
<name>A0A8H7ZCC4_9ASCO</name>
<dbReference type="Pfam" id="PF08045">
    <property type="entry name" value="CDC14"/>
    <property type="match status" value="1"/>
</dbReference>
<keyword evidence="2" id="KW-1185">Reference proteome</keyword>